<reference evidence="2 3" key="1">
    <citation type="submission" date="2019-02" db="EMBL/GenBank/DDBJ databases">
        <title>Deep-cultivation of Planctomycetes and their phenomic and genomic characterization uncovers novel biology.</title>
        <authorList>
            <person name="Wiegand S."/>
            <person name="Jogler M."/>
            <person name="Boedeker C."/>
            <person name="Pinto D."/>
            <person name="Vollmers J."/>
            <person name="Rivas-Marin E."/>
            <person name="Kohn T."/>
            <person name="Peeters S.H."/>
            <person name="Heuer A."/>
            <person name="Rast P."/>
            <person name="Oberbeckmann S."/>
            <person name="Bunk B."/>
            <person name="Jeske O."/>
            <person name="Meyerdierks A."/>
            <person name="Storesund J.E."/>
            <person name="Kallscheuer N."/>
            <person name="Luecker S."/>
            <person name="Lage O.M."/>
            <person name="Pohl T."/>
            <person name="Merkel B.J."/>
            <person name="Hornburger P."/>
            <person name="Mueller R.-W."/>
            <person name="Bruemmer F."/>
            <person name="Labrenz M."/>
            <person name="Spormann A.M."/>
            <person name="Op Den Camp H."/>
            <person name="Overmann J."/>
            <person name="Amann R."/>
            <person name="Jetten M.S.M."/>
            <person name="Mascher T."/>
            <person name="Medema M.H."/>
            <person name="Devos D.P."/>
            <person name="Kaster A.-K."/>
            <person name="Ovreas L."/>
            <person name="Rohde M."/>
            <person name="Galperin M.Y."/>
            <person name="Jogler C."/>
        </authorList>
    </citation>
    <scope>NUCLEOTIDE SEQUENCE [LARGE SCALE GENOMIC DNA]</scope>
    <source>
        <strain evidence="2 3">Pla111</strain>
    </source>
</reference>
<keyword evidence="1" id="KW-1133">Transmembrane helix</keyword>
<proteinExistence type="predicted"/>
<evidence type="ECO:0000313" key="2">
    <source>
        <dbReference type="EMBL" id="TWT47752.1"/>
    </source>
</evidence>
<dbReference type="AlphaFoldDB" id="A0A5C5WDJ2"/>
<name>A0A5C5WDJ2_9BACT</name>
<evidence type="ECO:0000256" key="1">
    <source>
        <dbReference type="SAM" id="Phobius"/>
    </source>
</evidence>
<comment type="caution">
    <text evidence="2">The sequence shown here is derived from an EMBL/GenBank/DDBJ whole genome shotgun (WGS) entry which is preliminary data.</text>
</comment>
<keyword evidence="1" id="KW-0812">Transmembrane</keyword>
<gene>
    <name evidence="2" type="ORF">Pla111_13720</name>
</gene>
<sequence>MPDPTAWLLIRLFLLVIGIAAGLYGLHRLALRLEAAGYLYYKHKKPTGGGGTAVFGELDRLVRPSIEHSIEAQDERRVVRQNDGE</sequence>
<dbReference type="OrthoDB" id="9985425at2"/>
<dbReference type="EMBL" id="SJPH01000002">
    <property type="protein sequence ID" value="TWT47752.1"/>
    <property type="molecule type" value="Genomic_DNA"/>
</dbReference>
<organism evidence="2 3">
    <name type="scientific">Botrimarina hoheduenensis</name>
    <dbReference type="NCBI Taxonomy" id="2528000"/>
    <lineage>
        <taxon>Bacteria</taxon>
        <taxon>Pseudomonadati</taxon>
        <taxon>Planctomycetota</taxon>
        <taxon>Planctomycetia</taxon>
        <taxon>Pirellulales</taxon>
        <taxon>Lacipirellulaceae</taxon>
        <taxon>Botrimarina</taxon>
    </lineage>
</organism>
<dbReference type="Proteomes" id="UP000318995">
    <property type="component" value="Unassembled WGS sequence"/>
</dbReference>
<accession>A0A5C5WDJ2</accession>
<keyword evidence="3" id="KW-1185">Reference proteome</keyword>
<dbReference type="RefSeq" id="WP_146572583.1">
    <property type="nucleotide sequence ID" value="NZ_SJPH01000002.1"/>
</dbReference>
<feature type="transmembrane region" description="Helical" evidence="1">
    <location>
        <begin position="6"/>
        <end position="26"/>
    </location>
</feature>
<evidence type="ECO:0000313" key="3">
    <source>
        <dbReference type="Proteomes" id="UP000318995"/>
    </source>
</evidence>
<keyword evidence="1" id="KW-0472">Membrane</keyword>
<protein>
    <submittedName>
        <fullName evidence="2">Uncharacterized protein</fullName>
    </submittedName>
</protein>